<accession>A0A8H6JKF5</accession>
<dbReference type="AlphaFoldDB" id="A0A8H6JKF5"/>
<keyword evidence="4" id="KW-1185">Reference proteome</keyword>
<gene>
    <name evidence="3" type="ORF">CMUS01_12666</name>
</gene>
<dbReference type="PANTHER" id="PTHR38795">
    <property type="entry name" value="DUF6604 DOMAIN-CONTAINING PROTEIN"/>
    <property type="match status" value="1"/>
</dbReference>
<dbReference type="Proteomes" id="UP000639643">
    <property type="component" value="Unassembled WGS sequence"/>
</dbReference>
<comment type="caution">
    <text evidence="3">The sequence shown here is derived from an EMBL/GenBank/DDBJ whole genome shotgun (WGS) entry which is preliminary data.</text>
</comment>
<organism evidence="3 4">
    <name type="scientific">Colletotrichum musicola</name>
    <dbReference type="NCBI Taxonomy" id="2175873"/>
    <lineage>
        <taxon>Eukaryota</taxon>
        <taxon>Fungi</taxon>
        <taxon>Dikarya</taxon>
        <taxon>Ascomycota</taxon>
        <taxon>Pezizomycotina</taxon>
        <taxon>Sordariomycetes</taxon>
        <taxon>Hypocreomycetidae</taxon>
        <taxon>Glomerellales</taxon>
        <taxon>Glomerellaceae</taxon>
        <taxon>Colletotrichum</taxon>
        <taxon>Colletotrichum orchidearum species complex</taxon>
    </lineage>
</organism>
<sequence length="613" mass="66968">MHSAGLSSTYQQYKHDTNVVASWLATTALGAGFSATLGQPGNAPKAGGSQRLKGKARKEAKKLQPTEPKSTQDDTKAKHIIAIKDFVPLASHISEKLSASLTLPEYFSTALNRAIEARKSFSVLLREFRPFRKVSDKKHAHFVTVLEKVRDVFSSGVSAFNMATMSAAVNTASTRKDSLPGSVVETRNMFDALRVHEPSESFLAAPDVPPPSSASMEYEVEEEDAEIESLFVFSTLLADLFQLRDEVRAMWTDYKAGTRDLAAVSVATNAALQLAQSMETEISPLLDKLGGPTELIPMAFGGACEARGLDPGQKKSFSDDFNYDCKRPTYSYLQLITRSIADDIARCSEAYGSRTPELKKAIKDIQELSTILCFLAHNPLFCGLYIHFVRALFHRTGIEFASKPGNVMHSVQLYQALRQEKLLGEDYKRQDLEAILESQGTSAFFVGNPPTSLDGYFKNFGLTKEVSSDSRGLNAETIDKILEKTGWFKNCRASEFSKEQGSQIATSSAEHDGKVRYIQPDAPILTCEVPEVMFDYFGLEVGCKELLKRVRASVDAGSGNGSLPPAIIGQIDDDKVSDIVGVIFGVAVGKGLINLMDSTALLREAASAFKEGQ</sequence>
<protein>
    <recommendedName>
        <fullName evidence="2">DUF6604 domain-containing protein</fullName>
    </recommendedName>
</protein>
<name>A0A8H6JKF5_9PEZI</name>
<feature type="domain" description="DUF6604" evidence="2">
    <location>
        <begin position="11"/>
        <end position="283"/>
    </location>
</feature>
<evidence type="ECO:0000256" key="1">
    <source>
        <dbReference type="SAM" id="MobiDB-lite"/>
    </source>
</evidence>
<dbReference type="EMBL" id="WIGM01000733">
    <property type="protein sequence ID" value="KAF6814326.1"/>
    <property type="molecule type" value="Genomic_DNA"/>
</dbReference>
<dbReference type="InterPro" id="IPR046539">
    <property type="entry name" value="DUF6604"/>
</dbReference>
<proteinExistence type="predicted"/>
<evidence type="ECO:0000313" key="3">
    <source>
        <dbReference type="EMBL" id="KAF6814326.1"/>
    </source>
</evidence>
<dbReference type="OrthoDB" id="5238236at2759"/>
<evidence type="ECO:0000259" key="2">
    <source>
        <dbReference type="Pfam" id="PF20253"/>
    </source>
</evidence>
<reference evidence="3" key="1">
    <citation type="journal article" date="2020" name="Phytopathology">
        <title>Genome Sequence Resources of Colletotrichum truncatum, C. plurivorum, C. musicola, and C. sojae: Four Species Pathogenic to Soybean (Glycine max).</title>
        <authorList>
            <person name="Rogerio F."/>
            <person name="Boufleur T.R."/>
            <person name="Ciampi-Guillardi M."/>
            <person name="Sukno S.A."/>
            <person name="Thon M.R."/>
            <person name="Massola Junior N.S."/>
            <person name="Baroncelli R."/>
        </authorList>
    </citation>
    <scope>NUCLEOTIDE SEQUENCE</scope>
    <source>
        <strain evidence="3">LFN0074</strain>
    </source>
</reference>
<dbReference type="PANTHER" id="PTHR38795:SF1">
    <property type="entry name" value="DUF6604 DOMAIN-CONTAINING PROTEIN"/>
    <property type="match status" value="1"/>
</dbReference>
<feature type="region of interest" description="Disordered" evidence="1">
    <location>
        <begin position="36"/>
        <end position="75"/>
    </location>
</feature>
<evidence type="ECO:0000313" key="4">
    <source>
        <dbReference type="Proteomes" id="UP000639643"/>
    </source>
</evidence>
<dbReference type="Pfam" id="PF20253">
    <property type="entry name" value="DUF6604"/>
    <property type="match status" value="1"/>
</dbReference>